<gene>
    <name evidence="2" type="ORF">ACFOMG_10655</name>
</gene>
<evidence type="ECO:0000313" key="3">
    <source>
        <dbReference type="Proteomes" id="UP001595722"/>
    </source>
</evidence>
<keyword evidence="3" id="KW-1185">Reference proteome</keyword>
<feature type="domain" description="HipA N-terminal subdomain 1" evidence="1">
    <location>
        <begin position="6"/>
        <end position="100"/>
    </location>
</feature>
<dbReference type="InterPro" id="IPR017508">
    <property type="entry name" value="HipA_N1"/>
</dbReference>
<reference evidence="3" key="1">
    <citation type="journal article" date="2019" name="Int. J. Syst. Evol. Microbiol.">
        <title>The Global Catalogue of Microorganisms (GCM) 10K type strain sequencing project: providing services to taxonomists for standard genome sequencing and annotation.</title>
        <authorList>
            <consortium name="The Broad Institute Genomics Platform"/>
            <consortium name="The Broad Institute Genome Sequencing Center for Infectious Disease"/>
            <person name="Wu L."/>
            <person name="Ma J."/>
        </authorList>
    </citation>
    <scope>NUCLEOTIDE SEQUENCE [LARGE SCALE GENOMIC DNA]</scope>
    <source>
        <strain evidence="3">KCTC 42424</strain>
    </source>
</reference>
<protein>
    <submittedName>
        <fullName evidence="2">HipA N-terminal domain-containing protein</fullName>
    </submittedName>
</protein>
<dbReference type="Pfam" id="PF13657">
    <property type="entry name" value="Couple_hipA"/>
    <property type="match status" value="1"/>
</dbReference>
<dbReference type="NCBIfam" id="TIGR03071">
    <property type="entry name" value="couple_hipA"/>
    <property type="match status" value="1"/>
</dbReference>
<evidence type="ECO:0000313" key="2">
    <source>
        <dbReference type="EMBL" id="MFC3680554.1"/>
    </source>
</evidence>
<proteinExistence type="predicted"/>
<dbReference type="RefSeq" id="WP_376866553.1">
    <property type="nucleotide sequence ID" value="NZ_JBHRYB010000010.1"/>
</dbReference>
<evidence type="ECO:0000259" key="1">
    <source>
        <dbReference type="Pfam" id="PF13657"/>
    </source>
</evidence>
<name>A0ABV7VTM7_9GAMM</name>
<dbReference type="EMBL" id="JBHRYB010000010">
    <property type="protein sequence ID" value="MFC3680554.1"/>
    <property type="molecule type" value="Genomic_DNA"/>
</dbReference>
<dbReference type="Proteomes" id="UP001595722">
    <property type="component" value="Unassembled WGS sequence"/>
</dbReference>
<accession>A0ABV7VTM7</accession>
<comment type="caution">
    <text evidence="2">The sequence shown here is derived from an EMBL/GenBank/DDBJ whole genome shotgun (WGS) entry which is preliminary data.</text>
</comment>
<sequence length="108" mass="12073">MNRAGRVYFNGRLAGRLEQTEAGFTFAYERDYLAGGTPISFRIPLQAEIFEYDQLPVFFAGLVSEGWMRKLQSKEQHIDENDVFGLLLANGEDLIGAVTVLPEGQGNE</sequence>
<organism evidence="2 3">
    <name type="scientific">Bacterioplanoides pacificum</name>
    <dbReference type="NCBI Taxonomy" id="1171596"/>
    <lineage>
        <taxon>Bacteria</taxon>
        <taxon>Pseudomonadati</taxon>
        <taxon>Pseudomonadota</taxon>
        <taxon>Gammaproteobacteria</taxon>
        <taxon>Oceanospirillales</taxon>
        <taxon>Oceanospirillaceae</taxon>
        <taxon>Bacterioplanoides</taxon>
    </lineage>
</organism>